<dbReference type="EMBL" id="JABMOJ010000505">
    <property type="protein sequence ID" value="NQV66358.1"/>
    <property type="molecule type" value="Genomic_DNA"/>
</dbReference>
<dbReference type="Gene3D" id="3.40.47.10">
    <property type="match status" value="1"/>
</dbReference>
<comment type="caution">
    <text evidence="3">The sequence shown here is derived from an EMBL/GenBank/DDBJ whole genome shotgun (WGS) entry which is preliminary data.</text>
</comment>
<dbReference type="PANTHER" id="PTHR43365:SF1">
    <property type="entry name" value="ACETYL-COA C-ACYLTRANSFERASE"/>
    <property type="match status" value="1"/>
</dbReference>
<dbReference type="InterPro" id="IPR020616">
    <property type="entry name" value="Thiolase_N"/>
</dbReference>
<name>A0A973AA17_9GAMM</name>
<evidence type="ECO:0000313" key="3">
    <source>
        <dbReference type="EMBL" id="NQV66358.1"/>
    </source>
</evidence>
<feature type="domain" description="Thiolase N-terminal" evidence="2">
    <location>
        <begin position="11"/>
        <end position="63"/>
    </location>
</feature>
<gene>
    <name evidence="3" type="ORF">HQ497_13435</name>
</gene>
<feature type="region of interest" description="Disordered" evidence="1">
    <location>
        <begin position="1"/>
        <end position="24"/>
    </location>
</feature>
<dbReference type="PANTHER" id="PTHR43365">
    <property type="entry name" value="BLR7806 PROTEIN"/>
    <property type="match status" value="1"/>
</dbReference>
<dbReference type="Proteomes" id="UP000754644">
    <property type="component" value="Unassembled WGS sequence"/>
</dbReference>
<protein>
    <recommendedName>
        <fullName evidence="2">Thiolase N-terminal domain-containing protein</fullName>
    </recommendedName>
</protein>
<evidence type="ECO:0000259" key="2">
    <source>
        <dbReference type="Pfam" id="PF00108"/>
    </source>
</evidence>
<evidence type="ECO:0000313" key="4">
    <source>
        <dbReference type="Proteomes" id="UP000754644"/>
    </source>
</evidence>
<proteinExistence type="predicted"/>
<dbReference type="AlphaFoldDB" id="A0A973AA17"/>
<dbReference type="Pfam" id="PF00108">
    <property type="entry name" value="Thiolase_N"/>
    <property type="match status" value="1"/>
</dbReference>
<reference evidence="3" key="1">
    <citation type="submission" date="2020-05" db="EMBL/GenBank/DDBJ databases">
        <title>Sulfur intermediates as new biogeochemical hubs in an aquatic model microbial ecosystem.</title>
        <authorList>
            <person name="Vigneron A."/>
        </authorList>
    </citation>
    <scope>NUCLEOTIDE SEQUENCE</scope>
    <source>
        <strain evidence="3">Bin.250</strain>
    </source>
</reference>
<dbReference type="GO" id="GO:0016747">
    <property type="term" value="F:acyltransferase activity, transferring groups other than amino-acyl groups"/>
    <property type="evidence" value="ECO:0007669"/>
    <property type="project" value="InterPro"/>
</dbReference>
<sequence>MKTQTTRPQAYIVDAVRSPTGRRKGGLADVHGADLGAHVLSAIVSRNSIPDTDYDDVIFGCVDTIG</sequence>
<dbReference type="InterPro" id="IPR016039">
    <property type="entry name" value="Thiolase-like"/>
</dbReference>
<organism evidence="3 4">
    <name type="scientific">SAR86 cluster bacterium</name>
    <dbReference type="NCBI Taxonomy" id="2030880"/>
    <lineage>
        <taxon>Bacteria</taxon>
        <taxon>Pseudomonadati</taxon>
        <taxon>Pseudomonadota</taxon>
        <taxon>Gammaproteobacteria</taxon>
        <taxon>SAR86 cluster</taxon>
    </lineage>
</organism>
<evidence type="ECO:0000256" key="1">
    <source>
        <dbReference type="SAM" id="MobiDB-lite"/>
    </source>
</evidence>
<feature type="non-terminal residue" evidence="3">
    <location>
        <position position="66"/>
    </location>
</feature>
<accession>A0A973AA17</accession>
<dbReference type="SUPFAM" id="SSF53901">
    <property type="entry name" value="Thiolase-like"/>
    <property type="match status" value="1"/>
</dbReference>